<dbReference type="EMBL" id="JBHSNO010000009">
    <property type="protein sequence ID" value="MFC5590820.1"/>
    <property type="molecule type" value="Genomic_DNA"/>
</dbReference>
<protein>
    <submittedName>
        <fullName evidence="2">Uncharacterized protein</fullName>
    </submittedName>
</protein>
<evidence type="ECO:0000256" key="1">
    <source>
        <dbReference type="SAM" id="Phobius"/>
    </source>
</evidence>
<reference evidence="3" key="1">
    <citation type="journal article" date="2019" name="Int. J. Syst. Evol. Microbiol.">
        <title>The Global Catalogue of Microorganisms (GCM) 10K type strain sequencing project: providing services to taxonomists for standard genome sequencing and annotation.</title>
        <authorList>
            <consortium name="The Broad Institute Genomics Platform"/>
            <consortium name="The Broad Institute Genome Sequencing Center for Infectious Disease"/>
            <person name="Wu L."/>
            <person name="Ma J."/>
        </authorList>
    </citation>
    <scope>NUCLEOTIDE SEQUENCE [LARGE SCALE GENOMIC DNA]</scope>
    <source>
        <strain evidence="3">CGMCC 4.1434</strain>
    </source>
</reference>
<dbReference type="Proteomes" id="UP001596109">
    <property type="component" value="Unassembled WGS sequence"/>
</dbReference>
<accession>A0ABW0TPJ1</accession>
<evidence type="ECO:0000313" key="2">
    <source>
        <dbReference type="EMBL" id="MFC5590820.1"/>
    </source>
</evidence>
<evidence type="ECO:0000313" key="3">
    <source>
        <dbReference type="Proteomes" id="UP001596109"/>
    </source>
</evidence>
<feature type="transmembrane region" description="Helical" evidence="1">
    <location>
        <begin position="6"/>
        <end position="25"/>
    </location>
</feature>
<gene>
    <name evidence="2" type="ORF">ACFPRA_18115</name>
</gene>
<dbReference type="RefSeq" id="WP_381437830.1">
    <property type="nucleotide sequence ID" value="NZ_JBHSNO010000009.1"/>
</dbReference>
<comment type="caution">
    <text evidence="2">The sequence shown here is derived from an EMBL/GenBank/DDBJ whole genome shotgun (WGS) entry which is preliminary data.</text>
</comment>
<keyword evidence="1" id="KW-1133">Transmembrane helix</keyword>
<keyword evidence="3" id="KW-1185">Reference proteome</keyword>
<name>A0ABW0TPJ1_9BACL</name>
<keyword evidence="1" id="KW-0472">Membrane</keyword>
<sequence>MKGQHLVIGLVLFVIAVVAAIYFTMMATFNNDERQIEPGIGISEKE</sequence>
<organism evidence="2 3">
    <name type="scientific">Sporosarcina soli</name>
    <dbReference type="NCBI Taxonomy" id="334736"/>
    <lineage>
        <taxon>Bacteria</taxon>
        <taxon>Bacillati</taxon>
        <taxon>Bacillota</taxon>
        <taxon>Bacilli</taxon>
        <taxon>Bacillales</taxon>
        <taxon>Caryophanaceae</taxon>
        <taxon>Sporosarcina</taxon>
    </lineage>
</organism>
<proteinExistence type="predicted"/>
<keyword evidence="1" id="KW-0812">Transmembrane</keyword>